<organism evidence="3 4">
    <name type="scientific">Artemisia annua</name>
    <name type="common">Sweet wormwood</name>
    <dbReference type="NCBI Taxonomy" id="35608"/>
    <lineage>
        <taxon>Eukaryota</taxon>
        <taxon>Viridiplantae</taxon>
        <taxon>Streptophyta</taxon>
        <taxon>Embryophyta</taxon>
        <taxon>Tracheophyta</taxon>
        <taxon>Spermatophyta</taxon>
        <taxon>Magnoliopsida</taxon>
        <taxon>eudicotyledons</taxon>
        <taxon>Gunneridae</taxon>
        <taxon>Pentapetalae</taxon>
        <taxon>asterids</taxon>
        <taxon>campanulids</taxon>
        <taxon>Asterales</taxon>
        <taxon>Asteraceae</taxon>
        <taxon>Asteroideae</taxon>
        <taxon>Anthemideae</taxon>
        <taxon>Artemisiinae</taxon>
        <taxon>Artemisia</taxon>
    </lineage>
</organism>
<dbReference type="Proteomes" id="UP000245207">
    <property type="component" value="Unassembled WGS sequence"/>
</dbReference>
<comment type="caution">
    <text evidence="3">The sequence shown here is derived from an EMBL/GenBank/DDBJ whole genome shotgun (WGS) entry which is preliminary data.</text>
</comment>
<dbReference type="PROSITE" id="PS50891">
    <property type="entry name" value="LOB"/>
    <property type="match status" value="1"/>
</dbReference>
<evidence type="ECO:0000313" key="3">
    <source>
        <dbReference type="EMBL" id="PWA56539.1"/>
    </source>
</evidence>
<dbReference type="InterPro" id="IPR004883">
    <property type="entry name" value="LOB"/>
</dbReference>
<reference evidence="3 4" key="1">
    <citation type="journal article" date="2018" name="Mol. Plant">
        <title>The genome of Artemisia annua provides insight into the evolution of Asteraceae family and artemisinin biosynthesis.</title>
        <authorList>
            <person name="Shen Q."/>
            <person name="Zhang L."/>
            <person name="Liao Z."/>
            <person name="Wang S."/>
            <person name="Yan T."/>
            <person name="Shi P."/>
            <person name="Liu M."/>
            <person name="Fu X."/>
            <person name="Pan Q."/>
            <person name="Wang Y."/>
            <person name="Lv Z."/>
            <person name="Lu X."/>
            <person name="Zhang F."/>
            <person name="Jiang W."/>
            <person name="Ma Y."/>
            <person name="Chen M."/>
            <person name="Hao X."/>
            <person name="Li L."/>
            <person name="Tang Y."/>
            <person name="Lv G."/>
            <person name="Zhou Y."/>
            <person name="Sun X."/>
            <person name="Brodelius P.E."/>
            <person name="Rose J.K.C."/>
            <person name="Tang K."/>
        </authorList>
    </citation>
    <scope>NUCLEOTIDE SEQUENCE [LARGE SCALE GENOMIC DNA]</scope>
    <source>
        <strain evidence="4">cv. Huhao1</strain>
        <tissue evidence="3">Leaf</tissue>
    </source>
</reference>
<keyword evidence="4" id="KW-1185">Reference proteome</keyword>
<feature type="domain" description="LOB" evidence="2">
    <location>
        <begin position="10"/>
        <end position="111"/>
    </location>
</feature>
<accession>A0A2U1M5N2</accession>
<evidence type="ECO:0000256" key="1">
    <source>
        <dbReference type="ARBA" id="ARBA00005474"/>
    </source>
</evidence>
<dbReference type="AlphaFoldDB" id="A0A2U1M5N2"/>
<dbReference type="STRING" id="35608.A0A2U1M5N2"/>
<proteinExistence type="inferred from homology"/>
<dbReference type="EMBL" id="PKPP01006428">
    <property type="protein sequence ID" value="PWA56539.1"/>
    <property type="molecule type" value="Genomic_DNA"/>
</dbReference>
<comment type="similarity">
    <text evidence="1">Belongs to the LOB domain-containing protein family.</text>
</comment>
<evidence type="ECO:0000313" key="4">
    <source>
        <dbReference type="Proteomes" id="UP000245207"/>
    </source>
</evidence>
<dbReference type="OrthoDB" id="1893065at2759"/>
<name>A0A2U1M5N2_ARTAN</name>
<sequence length="213" mass="24641">MTFKGATTTQACAACKYQRKRCTPQCALAPHFRPEHPTVFRNVHKLFGVRNILKILEQINPHHKNEAMRSIIYEANMRDRFPIQGCLTIVCNLQCQIRQAEEELYTVLTQLALYKQQHERQQVRSLIAFRDTLQLGIGVLQPESTSNTLLRNDATPTLPFSLYDNTNIFGNALWFQETDNTSHALHKSLVLKSSNIKEVMHDHQDEIYPFFDI</sequence>
<gene>
    <name evidence="3" type="ORF">CTI12_AA414720</name>
</gene>
<protein>
    <submittedName>
        <fullName evidence="3">Lateral organ boundaries domain-containing protein</fullName>
    </submittedName>
</protein>
<dbReference type="PANTHER" id="PTHR31301:SF21">
    <property type="entry name" value="LOB DOMAIN-CONTAINING PROTEIN 27-RELATED"/>
    <property type="match status" value="1"/>
</dbReference>
<dbReference type="PANTHER" id="PTHR31301">
    <property type="entry name" value="LOB DOMAIN-CONTAINING PROTEIN 4-RELATED"/>
    <property type="match status" value="1"/>
</dbReference>
<dbReference type="Pfam" id="PF03195">
    <property type="entry name" value="LOB"/>
    <property type="match status" value="1"/>
</dbReference>
<evidence type="ECO:0000259" key="2">
    <source>
        <dbReference type="PROSITE" id="PS50891"/>
    </source>
</evidence>